<accession>S9R1G8</accession>
<organism evidence="2 3">
    <name type="scientific">Cystobacter fuscus (strain ATCC 25194 / DSM 2262 / NBRC 100088 / M29)</name>
    <dbReference type="NCBI Taxonomy" id="1242864"/>
    <lineage>
        <taxon>Bacteria</taxon>
        <taxon>Pseudomonadati</taxon>
        <taxon>Myxococcota</taxon>
        <taxon>Myxococcia</taxon>
        <taxon>Myxococcales</taxon>
        <taxon>Cystobacterineae</taxon>
        <taxon>Archangiaceae</taxon>
        <taxon>Cystobacter</taxon>
    </lineage>
</organism>
<dbReference type="PROSITE" id="PS51257">
    <property type="entry name" value="PROKAR_LIPOPROTEIN"/>
    <property type="match status" value="1"/>
</dbReference>
<dbReference type="Pfam" id="PF19878">
    <property type="entry name" value="DUF6351"/>
    <property type="match status" value="1"/>
</dbReference>
<dbReference type="AlphaFoldDB" id="S9R1G8"/>
<feature type="domain" description="DUF6351" evidence="1">
    <location>
        <begin position="29"/>
        <end position="674"/>
    </location>
</feature>
<dbReference type="OrthoDB" id="3078806at2"/>
<keyword evidence="3" id="KW-1185">Reference proteome</keyword>
<proteinExistence type="predicted"/>
<reference evidence="2" key="1">
    <citation type="submission" date="2013-05" db="EMBL/GenBank/DDBJ databases">
        <title>Genome assembly of Cystobacter fuscus DSM 2262.</title>
        <authorList>
            <person name="Sharma G."/>
            <person name="Khatri I."/>
            <person name="Kaur C."/>
            <person name="Mayilraj S."/>
            <person name="Subramanian S."/>
        </authorList>
    </citation>
    <scope>NUCLEOTIDE SEQUENCE [LARGE SCALE GENOMIC DNA]</scope>
    <source>
        <strain evidence="2">DSM 2262</strain>
    </source>
</reference>
<evidence type="ECO:0000259" key="1">
    <source>
        <dbReference type="Pfam" id="PF19878"/>
    </source>
</evidence>
<gene>
    <name evidence="2" type="ORF">D187_008916</name>
</gene>
<evidence type="ECO:0000313" key="3">
    <source>
        <dbReference type="Proteomes" id="UP000011682"/>
    </source>
</evidence>
<evidence type="ECO:0000313" key="2">
    <source>
        <dbReference type="EMBL" id="EPX62728.1"/>
    </source>
</evidence>
<dbReference type="InterPro" id="IPR045556">
    <property type="entry name" value="DUF6351"/>
</dbReference>
<dbReference type="RefSeq" id="WP_002621637.1">
    <property type="nucleotide sequence ID" value="NZ_ANAH02000007.1"/>
</dbReference>
<name>S9R1G8_CYSF2</name>
<dbReference type="eggNOG" id="ENOG502Z8TE">
    <property type="taxonomic scope" value="Bacteria"/>
</dbReference>
<protein>
    <recommendedName>
        <fullName evidence="1">DUF6351 domain-containing protein</fullName>
    </recommendedName>
</protein>
<comment type="caution">
    <text evidence="2">The sequence shown here is derived from an EMBL/GenBank/DDBJ whole genome shotgun (WGS) entry which is preliminary data.</text>
</comment>
<sequence length="683" mass="74540">MNRYATLVMVAISLAACESPDITEIEGSVLSSPRPDLVSGGDTLIKVTGAQGRSISISVNGSPADLRIRESNPSNTIALIEGLRLGKNDIVVRAGRASARLTVVNHPKDGPILSGPHLTPYECRTVEAGLGMPIDGNCNIKTRYDWFYRATDKAFKPLPSGALPSDLSTTTTIDGRTVPYIVRVEAGTINRTIYKIAILDDPSNAPGPDWRPGPGWNGRLTVSFGFGTGNKYHQGTLDPKDGVDVFNDRFLSRGFAHLVASEFVNHVHSNPVLQGEALMMLKEHFIEQYGQPRWTTGSGGSGGSVQQLGIAQIYPGLLDGIMPSASFPDNTVFPVAQCVLVKGAMKRSGRTFSVEKQQEIEGHYPGMCDTLADLGALYSATEPVMCDLKDTSLVYDPKRNPRGPRCGLHETLANIVGRDPETGFRLHFEDNVGVQYGLKGLNDGRLTVDEFLDVNENIGGFDVDGNWQAARMQGDPAAIRRAYESGIVNSGGGGLAVTPIVQFRTYTDQLKDLHDRFRDLVVRDRLVRTNGDAENHVIWLSSIESKVDLSDLALDTMTRWLDAITTDPAPLSHEKVVRARPAEATDAYWDAADVKHPEKTSWDPTTAFNKLMPYHTDPILQAGGPTTADVLKCRLKPIDFRSYSVAFSAEQQARLRRIFPEGVCDYIEPGIGQVPLKGTYQAY</sequence>
<dbReference type="EMBL" id="ANAH02000007">
    <property type="protein sequence ID" value="EPX62728.1"/>
    <property type="molecule type" value="Genomic_DNA"/>
</dbReference>
<dbReference type="Proteomes" id="UP000011682">
    <property type="component" value="Unassembled WGS sequence"/>
</dbReference>